<dbReference type="EMBL" id="JACOOQ010000001">
    <property type="protein sequence ID" value="MBC5638953.1"/>
    <property type="molecule type" value="Genomic_DNA"/>
</dbReference>
<evidence type="ECO:0000313" key="2">
    <source>
        <dbReference type="Proteomes" id="UP000662088"/>
    </source>
</evidence>
<dbReference type="AlphaFoldDB" id="A0A8I0A2Z1"/>
<evidence type="ECO:0000313" key="1">
    <source>
        <dbReference type="EMBL" id="MBC5638953.1"/>
    </source>
</evidence>
<protein>
    <recommendedName>
        <fullName evidence="3">7-cyano-7-deazaguanine synthase</fullName>
    </recommendedName>
</protein>
<comment type="caution">
    <text evidence="1">The sequence shown here is derived from an EMBL/GenBank/DDBJ whole genome shotgun (WGS) entry which is preliminary data.</text>
</comment>
<reference evidence="1" key="1">
    <citation type="submission" date="2020-08" db="EMBL/GenBank/DDBJ databases">
        <title>Genome public.</title>
        <authorList>
            <person name="Liu C."/>
            <person name="Sun Q."/>
        </authorList>
    </citation>
    <scope>NUCLEOTIDE SEQUENCE</scope>
    <source>
        <strain evidence="1">NSJ-42</strain>
    </source>
</reference>
<proteinExistence type="predicted"/>
<evidence type="ECO:0008006" key="3">
    <source>
        <dbReference type="Google" id="ProtNLM"/>
    </source>
</evidence>
<dbReference type="RefSeq" id="WP_022212199.1">
    <property type="nucleotide sequence ID" value="NZ_JACOOQ010000001.1"/>
</dbReference>
<organism evidence="1 2">
    <name type="scientific">Clostridium lentum</name>
    <dbReference type="NCBI Taxonomy" id="2763037"/>
    <lineage>
        <taxon>Bacteria</taxon>
        <taxon>Bacillati</taxon>
        <taxon>Bacillota</taxon>
        <taxon>Clostridia</taxon>
        <taxon>Eubacteriales</taxon>
        <taxon>Clostridiaceae</taxon>
        <taxon>Clostridium</taxon>
    </lineage>
</organism>
<gene>
    <name evidence="1" type="ORF">H8R92_00630</name>
</gene>
<keyword evidence="2" id="KW-1185">Reference proteome</keyword>
<dbReference type="Proteomes" id="UP000662088">
    <property type="component" value="Unassembled WGS sequence"/>
</dbReference>
<name>A0A8I0A2Z1_9CLOT</name>
<sequence length="417" mass="49109">MRNRVVVNCIEKEKNIIEYNFEVDGEWKQYFNNKEKFIIEYDQEIEEIPYGIAVIPFLCNVLPIAWIFDGEIIIDEVDEDFYNSISNFKKGYIDMYPKIDFLGKLTVNNIVSYKVEDNKKSLALFSGGVDAFYTLLSHIKEKPCIATIWGSDIKLNDTEGWSKVIEHTKATAKLYDIDHTWIKSSFRMFINEGRLGQAVYSRANDGWWHGFQHGIGLIGHVAPYIYKNNISKVYIAASFTIQEKGKVTCASDPTIDDNVRFCGAKVKHDGYEASRQDKIKYICQYSRENNVEIPLRVCWESTGGSNCCKCEKCYRTLFGILAEKEDPRKYGFNYTDKEFVNIVKDLKNRIFIGNFRWKYIQDEFRVNYDISEIDKKLRWFYKTDINRIDKNFAKIFFRIKRKLASIMYSFIKRFRIR</sequence>
<accession>A0A8I0A2Z1</accession>